<dbReference type="KEGG" id="crq:GCK72_014986"/>
<dbReference type="Pfam" id="PF24173">
    <property type="entry name" value="TPR_TTI1_N"/>
    <property type="match status" value="1"/>
</dbReference>
<organism evidence="3 4">
    <name type="scientific">Caenorhabditis remanei</name>
    <name type="common">Caenorhabditis vulgaris</name>
    <dbReference type="NCBI Taxonomy" id="31234"/>
    <lineage>
        <taxon>Eukaryota</taxon>
        <taxon>Metazoa</taxon>
        <taxon>Ecdysozoa</taxon>
        <taxon>Nematoda</taxon>
        <taxon>Chromadorea</taxon>
        <taxon>Rhabditida</taxon>
        <taxon>Rhabditina</taxon>
        <taxon>Rhabditomorpha</taxon>
        <taxon>Rhabditoidea</taxon>
        <taxon>Rhabditidae</taxon>
        <taxon>Peloderinae</taxon>
        <taxon>Caenorhabditis</taxon>
    </lineage>
</organism>
<dbReference type="EMBL" id="WUAV01000004">
    <property type="protein sequence ID" value="KAF1758528.1"/>
    <property type="molecule type" value="Genomic_DNA"/>
</dbReference>
<proteinExistence type="predicted"/>
<evidence type="ECO:0000313" key="4">
    <source>
        <dbReference type="Proteomes" id="UP000483820"/>
    </source>
</evidence>
<dbReference type="InterPro" id="IPR057566">
    <property type="entry name" value="TPR_TTI1_N"/>
</dbReference>
<feature type="domain" description="TTI1 C-terminal TPR" evidence="2">
    <location>
        <begin position="734"/>
        <end position="891"/>
    </location>
</feature>
<feature type="domain" description="TTI1 N-terminal TPR" evidence="1">
    <location>
        <begin position="149"/>
        <end position="342"/>
    </location>
</feature>
<dbReference type="PANTHER" id="PTHR18460">
    <property type="entry name" value="TEL2 INTERACTING PROTEIN 1 TTI1 FAMILY MEMBER"/>
    <property type="match status" value="1"/>
</dbReference>
<dbReference type="AlphaFoldDB" id="A0A6A5GSS8"/>
<gene>
    <name evidence="3" type="ORF">GCK72_014986</name>
</gene>
<evidence type="ECO:0000259" key="2">
    <source>
        <dbReference type="Pfam" id="PF24181"/>
    </source>
</evidence>
<reference evidence="3 4" key="1">
    <citation type="submission" date="2019-12" db="EMBL/GenBank/DDBJ databases">
        <title>Chromosome-level assembly of the Caenorhabditis remanei genome.</title>
        <authorList>
            <person name="Teterina A.A."/>
            <person name="Willis J.H."/>
            <person name="Phillips P.C."/>
        </authorList>
    </citation>
    <scope>NUCLEOTIDE SEQUENCE [LARGE SCALE GENOMIC DNA]</scope>
    <source>
        <strain evidence="3 4">PX506</strain>
        <tissue evidence="3">Whole organism</tissue>
    </source>
</reference>
<dbReference type="InterPro" id="IPR052587">
    <property type="entry name" value="TELO2-interacting_protein_1"/>
</dbReference>
<dbReference type="GeneID" id="9799237"/>
<dbReference type="SUPFAM" id="SSF48371">
    <property type="entry name" value="ARM repeat"/>
    <property type="match status" value="1"/>
</dbReference>
<sequence length="929" mass="106391">MEKKSEEGKEAFRMFPIGDEESSQLFTTATECVNTVVDLKRNGQMIKEKDVEELVKKLKAEEMNFSFIQQQSAGAAIIISARIVLPGSKKFFDLEALVPLFIQALEMVSSFEKLEGFRWRHVHPLFQFYVEEIPNHSGAQHFLELLQKIMDVMKLSPTVNDDFFSYNNSMALARLIVKMNEIINNQDGDLEIRKRAVVLLHSMVKQCPPERASTVSLYSSGLCTAVAKLLKGGTNIPSLIKSALLLFKDLVILVFADNAVKLDTKTINWDEYIPQVHNYLRGQTEEWRTTGSEHIQQCIRDSLSSYMNHRSWDVKLAVCEMTLEIQEACKDLLKEKLYGCLMSLYIHLRYDQSTQFQEIGKKALELVKNKRKAEEFFYQQLDIHISRLPVRTHNEDGLPEINIVSAILTALGDSVRLLSTTGSRTMEALLKSLADSIVIDKRKIMITSDVAIENIEQALRKMKLQYDVTHSAIAQICQILADLGGIEVVDMVHNLMRMESPGKRASYHIILAHLLSSLKTSDTPSDDPIILMLAEYLVLETNRSCIIKLKEDTKPESHQFEIDWSTCVESLSLTNLALCMRFIGQTVNRSHISTQCLCTVLMQTTSQSWIVSESAQFALKIIAEESSRDQKKKDDPDAVERLIRRYSSHILNRVSLACTSSTNYHMAPILFQSYLAYGEIPDHFNVFKVIVEKMLYALDRNQQQYSYSLLQALLFFMGCMNRDYPNHEPLSPPKDSEDEKDLPTPQHIIVEQILLRTKHMLSSEHIPVKIIVLRLLSQGIEFMKLYDDMLLPMIHQNWFGLMAIAKELEPNTLGAVIDRVVDMAEKSGTFVHNKILKEFWPLVETYFMKQISRREEFSHTSEFAVTTRFINSIPRIIANAGITEKEAKKTFMKIINNSIENKGKFAFYCDKQKKIIDAYYKEGKSVYDE</sequence>
<dbReference type="Proteomes" id="UP000483820">
    <property type="component" value="Chromosome IV"/>
</dbReference>
<dbReference type="CTD" id="9799237"/>
<dbReference type="InterPro" id="IPR016024">
    <property type="entry name" value="ARM-type_fold"/>
</dbReference>
<evidence type="ECO:0000313" key="3">
    <source>
        <dbReference type="EMBL" id="KAF1758528.1"/>
    </source>
</evidence>
<protein>
    <submittedName>
        <fullName evidence="3">Uncharacterized protein</fullName>
    </submittedName>
</protein>
<name>A0A6A5GSS8_CAERE</name>
<dbReference type="InterPro" id="IPR057567">
    <property type="entry name" value="TPR_TTI1_C"/>
</dbReference>
<evidence type="ECO:0000259" key="1">
    <source>
        <dbReference type="Pfam" id="PF24173"/>
    </source>
</evidence>
<accession>A0A6A5GSS8</accession>
<comment type="caution">
    <text evidence="3">The sequence shown here is derived from an EMBL/GenBank/DDBJ whole genome shotgun (WGS) entry which is preliminary data.</text>
</comment>
<dbReference type="GO" id="GO:0005737">
    <property type="term" value="C:cytoplasm"/>
    <property type="evidence" value="ECO:0007669"/>
    <property type="project" value="TreeGrafter"/>
</dbReference>
<dbReference type="RefSeq" id="XP_003108736.2">
    <property type="nucleotide sequence ID" value="XM_003108688.2"/>
</dbReference>
<dbReference type="Pfam" id="PF24181">
    <property type="entry name" value="TPR_TTI1_C"/>
    <property type="match status" value="1"/>
</dbReference>
<dbReference type="PANTHER" id="PTHR18460:SF3">
    <property type="entry name" value="TELO2-INTERACTING PROTEIN 1 HOMOLOG"/>
    <property type="match status" value="1"/>
</dbReference>